<dbReference type="Pfam" id="PF01494">
    <property type="entry name" value="FAD_binding_3"/>
    <property type="match status" value="1"/>
</dbReference>
<dbReference type="PANTHER" id="PTHR43004">
    <property type="entry name" value="TRK SYSTEM POTASSIUM UPTAKE PROTEIN"/>
    <property type="match status" value="1"/>
</dbReference>
<dbReference type="Pfam" id="PF21274">
    <property type="entry name" value="Rng_hyd_C"/>
    <property type="match status" value="1"/>
</dbReference>
<keyword evidence="2" id="KW-0285">Flavoprotein</keyword>
<dbReference type="Proteomes" id="UP000240988">
    <property type="component" value="Unassembled WGS sequence"/>
</dbReference>
<dbReference type="EMBL" id="FUFA01000004">
    <property type="protein sequence ID" value="SPM35500.1"/>
    <property type="molecule type" value="Genomic_DNA"/>
</dbReference>
<evidence type="ECO:0000313" key="5">
    <source>
        <dbReference type="EMBL" id="SPM35500.1"/>
    </source>
</evidence>
<dbReference type="InterPro" id="IPR036188">
    <property type="entry name" value="FAD/NAD-bd_sf"/>
</dbReference>
<dbReference type="Gene3D" id="3.40.30.120">
    <property type="match status" value="1"/>
</dbReference>
<dbReference type="PANTHER" id="PTHR43004:SF19">
    <property type="entry name" value="BINDING MONOOXYGENASE, PUTATIVE (JCVI)-RELATED"/>
    <property type="match status" value="1"/>
</dbReference>
<dbReference type="Gene3D" id="3.50.50.60">
    <property type="entry name" value="FAD/NAD(P)-binding domain"/>
    <property type="match status" value="1"/>
</dbReference>
<dbReference type="GO" id="GO:0016709">
    <property type="term" value="F:oxidoreductase activity, acting on paired donors, with incorporation or reduction of molecular oxygen, NAD(P)H as one donor, and incorporation of one atom of oxygen"/>
    <property type="evidence" value="ECO:0007669"/>
    <property type="project" value="UniProtKB-ARBA"/>
</dbReference>
<dbReference type="RefSeq" id="WP_077088340.1">
    <property type="nucleotide sequence ID" value="NZ_LT721901.1"/>
</dbReference>
<dbReference type="PRINTS" id="PR00420">
    <property type="entry name" value="RNGMNOXGNASE"/>
</dbReference>
<dbReference type="AlphaFoldDB" id="A0A2U3NVG4"/>
<comment type="cofactor">
    <cofactor evidence="1">
        <name>FAD</name>
        <dbReference type="ChEBI" id="CHEBI:57692"/>
    </cofactor>
</comment>
<dbReference type="GO" id="GO:0071949">
    <property type="term" value="F:FAD binding"/>
    <property type="evidence" value="ECO:0007669"/>
    <property type="project" value="InterPro"/>
</dbReference>
<sequence length="495" mass="53796">MTQVLIVGAGPTGLMLAYELRRAGISVRLVDRAPCRGKASRAAALNPRTMEVLDQRGMVGEFLGNGRPLTVAHFAGIGVDWSTLPTRYPYLFGVLQSVTENILERFAREWGAAVEWSTEVEGLDHDDDGVNVELQTADGPTQERVDYLIGCDGARSTVRRLAGITFDGSDGSITYLLGDVDLAESPSDWLICDRRATGTVSVMPLGALSGQPWCRVTVTEYRPEHSYEPMTLATLRECAIRVAGTDFGMHKPLWVSSFTDHHRQAGEYRRGRVLLAGDAAHIHPPLGGQGMNLGMQDAVNLGWKLASVIQGHASQALLDTYHQERHPQAAHVMVNTRAQSALLESGDNVTAMRAQLASLLRDDGANERLAAAMSSMDVCYAPDAPHPLIGRRVPDAEIRSATGCRSVFPLLHSQRPVLLDFERTPERPAVLPETVDYVAAQQTGRRWRLPVVGWVDVPSALLIRPDGYVAWASPDSSRTGLPAALDHLHGRGSAA</sequence>
<keyword evidence="3" id="KW-0274">FAD</keyword>
<proteinExistence type="predicted"/>
<evidence type="ECO:0000256" key="1">
    <source>
        <dbReference type="ARBA" id="ARBA00001974"/>
    </source>
</evidence>
<keyword evidence="6" id="KW-1185">Reference proteome</keyword>
<evidence type="ECO:0000259" key="4">
    <source>
        <dbReference type="Pfam" id="PF01494"/>
    </source>
</evidence>
<evidence type="ECO:0000256" key="3">
    <source>
        <dbReference type="ARBA" id="ARBA00022827"/>
    </source>
</evidence>
<gene>
    <name evidence="5" type="ORF">MRAB57_3325</name>
</gene>
<reference evidence="5 6" key="1">
    <citation type="submission" date="2017-01" db="EMBL/GenBank/DDBJ databases">
        <authorList>
            <consortium name="Urmite Genomes"/>
        </authorList>
    </citation>
    <scope>NUCLEOTIDE SEQUENCE [LARGE SCALE GENOMIC DNA]</scope>
    <source>
        <strain evidence="5 6">AB57</strain>
    </source>
</reference>
<dbReference type="InterPro" id="IPR002938">
    <property type="entry name" value="FAD-bd"/>
</dbReference>
<feature type="domain" description="FAD-binding" evidence="4">
    <location>
        <begin position="2"/>
        <end position="335"/>
    </location>
</feature>
<dbReference type="STRING" id="1841860.GCA_900157375_03327"/>
<accession>A0A2U3NVG4</accession>
<dbReference type="SUPFAM" id="SSF51905">
    <property type="entry name" value="FAD/NAD(P)-binding domain"/>
    <property type="match status" value="1"/>
</dbReference>
<protein>
    <submittedName>
        <fullName evidence="5">2-polyprenyl-6-methoxyphenol hydroxylase and related FAD-dependent oxidoreductases</fullName>
    </submittedName>
</protein>
<name>A0A2U3NVG4_9MYCO</name>
<evidence type="ECO:0000313" key="6">
    <source>
        <dbReference type="Proteomes" id="UP000240988"/>
    </source>
</evidence>
<organism evidence="5 6">
    <name type="scientific">Mycobacterium rhizamassiliense</name>
    <dbReference type="NCBI Taxonomy" id="1841860"/>
    <lineage>
        <taxon>Bacteria</taxon>
        <taxon>Bacillati</taxon>
        <taxon>Actinomycetota</taxon>
        <taxon>Actinomycetes</taxon>
        <taxon>Mycobacteriales</taxon>
        <taxon>Mycobacteriaceae</taxon>
        <taxon>Mycobacterium</taxon>
    </lineage>
</organism>
<dbReference type="Gene3D" id="3.30.70.2450">
    <property type="match status" value="1"/>
</dbReference>
<evidence type="ECO:0000256" key="2">
    <source>
        <dbReference type="ARBA" id="ARBA00022630"/>
    </source>
</evidence>
<dbReference type="InterPro" id="IPR050641">
    <property type="entry name" value="RIFMO-like"/>
</dbReference>